<dbReference type="GeneID" id="115984998"/>
<dbReference type="SUPFAM" id="SSF81383">
    <property type="entry name" value="F-box domain"/>
    <property type="match status" value="1"/>
</dbReference>
<dbReference type="InterPro" id="IPR050796">
    <property type="entry name" value="SCF_F-box_component"/>
</dbReference>
<evidence type="ECO:0000259" key="1">
    <source>
        <dbReference type="PROSITE" id="PS50181"/>
    </source>
</evidence>
<proteinExistence type="predicted"/>
<evidence type="ECO:0000313" key="3">
    <source>
        <dbReference type="Proteomes" id="UP000594261"/>
    </source>
</evidence>
<reference evidence="2" key="2">
    <citation type="submission" date="2021-01" db="UniProtKB">
        <authorList>
            <consortium name="EnsemblPlants"/>
        </authorList>
    </citation>
    <scope>IDENTIFICATION</scope>
</reference>
<dbReference type="InterPro" id="IPR017451">
    <property type="entry name" value="F-box-assoc_interact_dom"/>
</dbReference>
<reference evidence="2 3" key="1">
    <citation type="journal article" date="2016" name="G3 (Bethesda)">
        <title>First Draft Assembly and Annotation of the Genome of a California Endemic Oak Quercus lobata Nee (Fagaceae).</title>
        <authorList>
            <person name="Sork V.L."/>
            <person name="Fitz-Gibbon S.T."/>
            <person name="Puiu D."/>
            <person name="Crepeau M."/>
            <person name="Gugger P.F."/>
            <person name="Sherman R."/>
            <person name="Stevens K."/>
            <person name="Langley C.H."/>
            <person name="Pellegrini M."/>
            <person name="Salzberg S.L."/>
        </authorList>
    </citation>
    <scope>NUCLEOTIDE SEQUENCE [LARGE SCALE GENOMIC DNA]</scope>
    <source>
        <strain evidence="2 3">cv. SW786</strain>
    </source>
</reference>
<dbReference type="Gene3D" id="1.20.1280.50">
    <property type="match status" value="1"/>
</dbReference>
<organism evidence="2 3">
    <name type="scientific">Quercus lobata</name>
    <name type="common">Valley oak</name>
    <dbReference type="NCBI Taxonomy" id="97700"/>
    <lineage>
        <taxon>Eukaryota</taxon>
        <taxon>Viridiplantae</taxon>
        <taxon>Streptophyta</taxon>
        <taxon>Embryophyta</taxon>
        <taxon>Tracheophyta</taxon>
        <taxon>Spermatophyta</taxon>
        <taxon>Magnoliopsida</taxon>
        <taxon>eudicotyledons</taxon>
        <taxon>Gunneridae</taxon>
        <taxon>Pentapetalae</taxon>
        <taxon>rosids</taxon>
        <taxon>fabids</taxon>
        <taxon>Fagales</taxon>
        <taxon>Fagaceae</taxon>
        <taxon>Quercus</taxon>
    </lineage>
</organism>
<accession>A0A7N2R2V3</accession>
<protein>
    <recommendedName>
        <fullName evidence="1">F-box domain-containing protein</fullName>
    </recommendedName>
</protein>
<dbReference type="EnsemblPlants" id="QL04p029136:mrna">
    <property type="protein sequence ID" value="QL04p029136:mrna:CDS:1"/>
    <property type="gene ID" value="QL04p029136"/>
</dbReference>
<dbReference type="EMBL" id="LRBV02000004">
    <property type="status" value="NOT_ANNOTATED_CDS"/>
    <property type="molecule type" value="Genomic_DNA"/>
</dbReference>
<name>A0A7N2R2V3_QUELO</name>
<keyword evidence="3" id="KW-1185">Reference proteome</keyword>
<dbReference type="Proteomes" id="UP000594261">
    <property type="component" value="Chromosome 4"/>
</dbReference>
<dbReference type="PANTHER" id="PTHR31672">
    <property type="entry name" value="BNACNNG10540D PROTEIN"/>
    <property type="match status" value="1"/>
</dbReference>
<dbReference type="KEGG" id="qlo:115984998"/>
<dbReference type="RefSeq" id="XP_030963834.1">
    <property type="nucleotide sequence ID" value="XM_031107974.1"/>
</dbReference>
<dbReference type="NCBIfam" id="TIGR01640">
    <property type="entry name" value="F_box_assoc_1"/>
    <property type="match status" value="1"/>
</dbReference>
<dbReference type="PANTHER" id="PTHR31672:SF13">
    <property type="entry name" value="F-BOX PROTEIN CPR30-LIKE"/>
    <property type="match status" value="1"/>
</dbReference>
<feature type="domain" description="F-box" evidence="1">
    <location>
        <begin position="1"/>
        <end position="47"/>
    </location>
</feature>
<dbReference type="OrthoDB" id="1867629at2759"/>
<dbReference type="CDD" id="cd22157">
    <property type="entry name" value="F-box_AtFBW1-like"/>
    <property type="match status" value="1"/>
</dbReference>
<dbReference type="InterPro" id="IPR001810">
    <property type="entry name" value="F-box_dom"/>
</dbReference>
<dbReference type="Pfam" id="PF00646">
    <property type="entry name" value="F-box"/>
    <property type="match status" value="1"/>
</dbReference>
<dbReference type="InterPro" id="IPR036047">
    <property type="entry name" value="F-box-like_dom_sf"/>
</dbReference>
<evidence type="ECO:0000313" key="2">
    <source>
        <dbReference type="EnsemblPlants" id="QL04p029136:mrna:CDS:1"/>
    </source>
</evidence>
<dbReference type="AlphaFoldDB" id="A0A7N2R2V3"/>
<dbReference type="SMART" id="SM00256">
    <property type="entry name" value="FBOX"/>
    <property type="match status" value="1"/>
</dbReference>
<sequence>MSTFYLPEELVVNILSRLLPKTLIRFRCVSKTWLALIGTLDFVSENILNHSILATKSQNPNPQLLLVKSTIQPRCDKHTYSFLSYDTLLDCGFRIPLNLPLRPVLRHHWNLPYPTPYLNLNIVASCDGLLCLYDYTRHSNIYLWNPFNAATPTELEVLPPMTRGHYMLNDKFVGFGFDSRSNDFKIVRIYSDCVAECMAGLTRKLYPGEVGIRKGVGVYSLSSGSWRQVEHDPKMISGILPYRHMTAYMNGLFFWLTVDEVDYNDNRIVAFDFSTEVFNMTPLPDKSVIGLWRSLLVLNGFIAMVIYSSVSDNSGFDIWVLLEFGVKESWTKLITIDPSLGLKRPLLFWKSGQILMENTKGQLVLYDPFTQAIKNVQLDGHKGSVRVVPYTLSLVNA</sequence>
<dbReference type="InterPro" id="IPR006527">
    <property type="entry name" value="F-box-assoc_dom_typ1"/>
</dbReference>
<dbReference type="Gramene" id="QL04p029136:mrna">
    <property type="protein sequence ID" value="QL04p029136:mrna:CDS:1"/>
    <property type="gene ID" value="QL04p029136"/>
</dbReference>
<dbReference type="OMA" id="LAMFRHY"/>
<dbReference type="Pfam" id="PF07734">
    <property type="entry name" value="FBA_1"/>
    <property type="match status" value="1"/>
</dbReference>
<dbReference type="PROSITE" id="PS50181">
    <property type="entry name" value="FBOX"/>
    <property type="match status" value="1"/>
</dbReference>
<dbReference type="InParanoid" id="A0A7N2R2V3"/>
<gene>
    <name evidence="2" type="primary">LOC115984998</name>
</gene>